<sequence length="234" mass="27235">MDIFICDDNTLICNEINSLISEFFRTNNMTMPVFHTFTDGKSLLSSNVRPDIVFLDIQMPELSGIDVGNILHNKYPDAIIIVITSFMDYLDDAMRFNVFRYISKPIDKDRLFRNMQDAVTAYNNRSSTLYVKCSSDYKLINQHDIIMVEASLKQTIIYTTNGNFRTYQSFSEIKEKLAHNYFYQCHRSFVINLNYVVSHNSHNIYLNSNLSADVAARKYSDFKEHYAAYVNSHV</sequence>
<dbReference type="InterPro" id="IPR001789">
    <property type="entry name" value="Sig_transdc_resp-reg_receiver"/>
</dbReference>
<comment type="caution">
    <text evidence="6">The sequence shown here is derived from an EMBL/GenBank/DDBJ whole genome shotgun (WGS) entry which is preliminary data.</text>
</comment>
<dbReference type="PROSITE" id="PS50110">
    <property type="entry name" value="RESPONSE_REGULATORY"/>
    <property type="match status" value="1"/>
</dbReference>
<evidence type="ECO:0000259" key="4">
    <source>
        <dbReference type="PROSITE" id="PS50110"/>
    </source>
</evidence>
<dbReference type="Pfam" id="PF00072">
    <property type="entry name" value="Response_reg"/>
    <property type="match status" value="1"/>
</dbReference>
<dbReference type="Gene3D" id="2.40.50.1020">
    <property type="entry name" value="LytTr DNA-binding domain"/>
    <property type="match status" value="1"/>
</dbReference>
<gene>
    <name evidence="6" type="ORF">DW858_14780</name>
</gene>
<feature type="modified residue" description="4-aspartylphosphate" evidence="3">
    <location>
        <position position="56"/>
    </location>
</feature>
<dbReference type="PROSITE" id="PS50930">
    <property type="entry name" value="HTH_LYTTR"/>
    <property type="match status" value="1"/>
</dbReference>
<dbReference type="RefSeq" id="WP_118363149.1">
    <property type="nucleotide sequence ID" value="NZ_QSHM01000031.1"/>
</dbReference>
<evidence type="ECO:0000259" key="5">
    <source>
        <dbReference type="PROSITE" id="PS50930"/>
    </source>
</evidence>
<dbReference type="Pfam" id="PF04397">
    <property type="entry name" value="LytTR"/>
    <property type="match status" value="1"/>
</dbReference>
<dbReference type="SUPFAM" id="SSF52172">
    <property type="entry name" value="CheY-like"/>
    <property type="match status" value="1"/>
</dbReference>
<organism evidence="6 7">
    <name type="scientific">Lachnospira eligens</name>
    <dbReference type="NCBI Taxonomy" id="39485"/>
    <lineage>
        <taxon>Bacteria</taxon>
        <taxon>Bacillati</taxon>
        <taxon>Bacillota</taxon>
        <taxon>Clostridia</taxon>
        <taxon>Lachnospirales</taxon>
        <taxon>Lachnospiraceae</taxon>
        <taxon>Lachnospira</taxon>
    </lineage>
</organism>
<evidence type="ECO:0000313" key="6">
    <source>
        <dbReference type="EMBL" id="RHC11173.1"/>
    </source>
</evidence>
<comment type="function">
    <text evidence="2">May play the central regulatory role in sporulation. It may be an element of the effector pathway responsible for the activation of sporulation genes in response to nutritional stress. Spo0A may act in concert with spo0H (a sigma factor) to control the expression of some genes that are critical to the sporulation process.</text>
</comment>
<dbReference type="InterPro" id="IPR011006">
    <property type="entry name" value="CheY-like_superfamily"/>
</dbReference>
<dbReference type="GO" id="GO:0000156">
    <property type="term" value="F:phosphorelay response regulator activity"/>
    <property type="evidence" value="ECO:0007669"/>
    <property type="project" value="InterPro"/>
</dbReference>
<dbReference type="GO" id="GO:0003677">
    <property type="term" value="F:DNA binding"/>
    <property type="evidence" value="ECO:0007669"/>
    <property type="project" value="UniProtKB-KW"/>
</dbReference>
<evidence type="ECO:0000256" key="1">
    <source>
        <dbReference type="ARBA" id="ARBA00018672"/>
    </source>
</evidence>
<dbReference type="AlphaFoldDB" id="A0A413YQ05"/>
<reference evidence="6 7" key="1">
    <citation type="submission" date="2018-08" db="EMBL/GenBank/DDBJ databases">
        <title>A genome reference for cultivated species of the human gut microbiota.</title>
        <authorList>
            <person name="Zou Y."/>
            <person name="Xue W."/>
            <person name="Luo G."/>
        </authorList>
    </citation>
    <scope>NUCLEOTIDE SEQUENCE [LARGE SCALE GENOMIC DNA]</scope>
    <source>
        <strain evidence="6 7">AM37-3BH</strain>
    </source>
</reference>
<proteinExistence type="predicted"/>
<dbReference type="PANTHER" id="PTHR37299">
    <property type="entry name" value="TRANSCRIPTIONAL REGULATOR-RELATED"/>
    <property type="match status" value="1"/>
</dbReference>
<evidence type="ECO:0000313" key="7">
    <source>
        <dbReference type="Proteomes" id="UP000285844"/>
    </source>
</evidence>
<keyword evidence="3" id="KW-0597">Phosphoprotein</keyword>
<keyword evidence="6" id="KW-0238">DNA-binding</keyword>
<protein>
    <recommendedName>
        <fullName evidence="1">Stage 0 sporulation protein A homolog</fullName>
    </recommendedName>
</protein>
<dbReference type="InterPro" id="IPR046947">
    <property type="entry name" value="LytR-like"/>
</dbReference>
<feature type="domain" description="Response regulatory" evidence="4">
    <location>
        <begin position="2"/>
        <end position="119"/>
    </location>
</feature>
<dbReference type="EMBL" id="QSHM01000031">
    <property type="protein sequence ID" value="RHC11173.1"/>
    <property type="molecule type" value="Genomic_DNA"/>
</dbReference>
<evidence type="ECO:0000256" key="2">
    <source>
        <dbReference type="ARBA" id="ARBA00024867"/>
    </source>
</evidence>
<accession>A0A413YQ05</accession>
<name>A0A413YQ05_9FIRM</name>
<dbReference type="Gene3D" id="3.40.50.2300">
    <property type="match status" value="1"/>
</dbReference>
<dbReference type="PANTHER" id="PTHR37299:SF1">
    <property type="entry name" value="STAGE 0 SPORULATION PROTEIN A HOMOLOG"/>
    <property type="match status" value="1"/>
</dbReference>
<dbReference type="SMART" id="SM00448">
    <property type="entry name" value="REC"/>
    <property type="match status" value="1"/>
</dbReference>
<feature type="domain" description="HTH LytTR-type" evidence="5">
    <location>
        <begin position="129"/>
        <end position="228"/>
    </location>
</feature>
<evidence type="ECO:0000256" key="3">
    <source>
        <dbReference type="PROSITE-ProRule" id="PRU00169"/>
    </source>
</evidence>
<dbReference type="SMART" id="SM00850">
    <property type="entry name" value="LytTR"/>
    <property type="match status" value="1"/>
</dbReference>
<dbReference type="Proteomes" id="UP000285844">
    <property type="component" value="Unassembled WGS sequence"/>
</dbReference>
<dbReference type="InterPro" id="IPR007492">
    <property type="entry name" value="LytTR_DNA-bd_dom"/>
</dbReference>